<feature type="chain" id="PRO_5013141541" description="GH18 domain-containing protein" evidence="9">
    <location>
        <begin position="19"/>
        <end position="750"/>
    </location>
</feature>
<dbReference type="Pfam" id="PF00704">
    <property type="entry name" value="Glyco_hydro_18"/>
    <property type="match status" value="1"/>
</dbReference>
<dbReference type="PANTHER" id="PTHR11177:SF317">
    <property type="entry name" value="CHITINASE 12-RELATED"/>
    <property type="match status" value="1"/>
</dbReference>
<evidence type="ECO:0000313" key="12">
    <source>
        <dbReference type="Proteomes" id="UP000193642"/>
    </source>
</evidence>
<dbReference type="OrthoDB" id="76388at2759"/>
<evidence type="ECO:0000256" key="7">
    <source>
        <dbReference type="RuleBase" id="RU000489"/>
    </source>
</evidence>
<dbReference type="InterPro" id="IPR001579">
    <property type="entry name" value="Glyco_hydro_18_chit_AS"/>
</dbReference>
<keyword evidence="2 7" id="KW-0378">Hydrolase</keyword>
<name>A0A1Y2C1W9_9FUNG</name>
<evidence type="ECO:0000256" key="2">
    <source>
        <dbReference type="ARBA" id="ARBA00022801"/>
    </source>
</evidence>
<evidence type="ECO:0000256" key="8">
    <source>
        <dbReference type="SAM" id="MobiDB-lite"/>
    </source>
</evidence>
<dbReference type="Gene3D" id="2.10.10.20">
    <property type="entry name" value="Carbohydrate-binding module superfamily 5/12"/>
    <property type="match status" value="1"/>
</dbReference>
<keyword evidence="12" id="KW-1185">Reference proteome</keyword>
<feature type="compositionally biased region" description="Low complexity" evidence="8">
    <location>
        <begin position="507"/>
        <end position="523"/>
    </location>
</feature>
<dbReference type="InterPro" id="IPR017853">
    <property type="entry name" value="GH"/>
</dbReference>
<evidence type="ECO:0000256" key="9">
    <source>
        <dbReference type="SAM" id="SignalP"/>
    </source>
</evidence>
<feature type="region of interest" description="Disordered" evidence="8">
    <location>
        <begin position="489"/>
        <end position="523"/>
    </location>
</feature>
<dbReference type="EMBL" id="MCGO01000033">
    <property type="protein sequence ID" value="ORY41001.1"/>
    <property type="molecule type" value="Genomic_DNA"/>
</dbReference>
<evidence type="ECO:0000256" key="3">
    <source>
        <dbReference type="ARBA" id="ARBA00023024"/>
    </source>
</evidence>
<dbReference type="PROSITE" id="PS01095">
    <property type="entry name" value="GH18_1"/>
    <property type="match status" value="1"/>
</dbReference>
<dbReference type="InterPro" id="IPR029070">
    <property type="entry name" value="Chitinase_insertion_sf"/>
</dbReference>
<evidence type="ECO:0000256" key="4">
    <source>
        <dbReference type="ARBA" id="ARBA00023277"/>
    </source>
</evidence>
<dbReference type="Gene3D" id="3.20.20.80">
    <property type="entry name" value="Glycosidases"/>
    <property type="match status" value="2"/>
</dbReference>
<dbReference type="GO" id="GO:0005576">
    <property type="term" value="C:extracellular region"/>
    <property type="evidence" value="ECO:0007669"/>
    <property type="project" value="InterPro"/>
</dbReference>
<protein>
    <recommendedName>
        <fullName evidence="10">GH18 domain-containing protein</fullName>
    </recommendedName>
</protein>
<dbReference type="Proteomes" id="UP000193642">
    <property type="component" value="Unassembled WGS sequence"/>
</dbReference>
<dbReference type="PANTHER" id="PTHR11177">
    <property type="entry name" value="CHITINASE"/>
    <property type="match status" value="1"/>
</dbReference>
<dbReference type="SMART" id="SM00495">
    <property type="entry name" value="ChtBD3"/>
    <property type="match status" value="1"/>
</dbReference>
<keyword evidence="5 7" id="KW-0326">Glycosidase</keyword>
<dbReference type="InterPro" id="IPR003610">
    <property type="entry name" value="CBM5/12"/>
</dbReference>
<dbReference type="AlphaFoldDB" id="A0A1Y2C1W9"/>
<evidence type="ECO:0000256" key="6">
    <source>
        <dbReference type="ARBA" id="ARBA00023326"/>
    </source>
</evidence>
<dbReference type="GO" id="GO:0030246">
    <property type="term" value="F:carbohydrate binding"/>
    <property type="evidence" value="ECO:0007669"/>
    <property type="project" value="InterPro"/>
</dbReference>
<comment type="catalytic activity">
    <reaction evidence="1">
        <text>Random endo-hydrolysis of N-acetyl-beta-D-glucosaminide (1-&gt;4)-beta-linkages in chitin and chitodextrins.</text>
        <dbReference type="EC" id="3.2.1.14"/>
    </reaction>
</comment>
<dbReference type="InterPro" id="IPR011583">
    <property type="entry name" value="Chitinase_II/V-like_cat"/>
</dbReference>
<dbReference type="SUPFAM" id="SSF51445">
    <property type="entry name" value="(Trans)glycosidases"/>
    <property type="match status" value="1"/>
</dbReference>
<dbReference type="PROSITE" id="PS51910">
    <property type="entry name" value="GH18_2"/>
    <property type="match status" value="1"/>
</dbReference>
<keyword evidence="6" id="KW-0624">Polysaccharide degradation</keyword>
<dbReference type="STRING" id="329046.A0A1Y2C1W9"/>
<keyword evidence="3" id="KW-0146">Chitin degradation</keyword>
<dbReference type="GO" id="GO:0008843">
    <property type="term" value="F:endochitinase activity"/>
    <property type="evidence" value="ECO:0007669"/>
    <property type="project" value="UniProtKB-EC"/>
</dbReference>
<keyword evidence="4" id="KW-0119">Carbohydrate metabolism</keyword>
<dbReference type="SUPFAM" id="SSF51055">
    <property type="entry name" value="Carbohydrate binding domain"/>
    <property type="match status" value="1"/>
</dbReference>
<dbReference type="InterPro" id="IPR036573">
    <property type="entry name" value="CBM_sf_5/12"/>
</dbReference>
<feature type="signal peptide" evidence="9">
    <location>
        <begin position="1"/>
        <end position="18"/>
    </location>
</feature>
<evidence type="ECO:0000259" key="10">
    <source>
        <dbReference type="PROSITE" id="PS51910"/>
    </source>
</evidence>
<feature type="domain" description="GH18" evidence="10">
    <location>
        <begin position="27"/>
        <end position="497"/>
    </location>
</feature>
<keyword evidence="9" id="KW-0732">Signal</keyword>
<dbReference type="InterPro" id="IPR001223">
    <property type="entry name" value="Glyco_hydro18_cat"/>
</dbReference>
<sequence length="750" mass="78062">MQISTIATVLAGLAAVKAAPTPRANTNRIIGYHESWYFYDNGNQPFQITPQVGSKYTHINYAFATVAYHTKSDQYYIGFTDAYADYQACVGTSCPTECIPVPAAKTCATGKIAMVPYIGAPGACPDTACVNPSGAPGAARVPQCEAVLDFNNNGYSDPATGNPAVCGNYAYVLQKIKKNNPNLKFLISVGGWYDSNLFSAATKPKYIDKFVTSIVEFVKFFGFDGVDFDWEYPGWEHGGQAIPGNPGDAGAGNAEDTRDCLKTTCAYPARSNDKAKFTAMVSKVRAAFNAAGKTPSGSNFLISMAAGIGADKMDKLDIKSVCENMDFINLMAYDVHGEWESNTNHQAALYDDTPPQYQNNNGVAQTSIDFAVNYYINNGCPANQVVVGVPFYGHAWGSVEDGGSHGLFQKGSAPPSTLKTNYVNIAADTSVQTFWDATAQASYGYSPASKVFWSYDTAQAISVKVGYGAQKGLGGFMVWPIDGDDSKSTLLNALTGPGTPPGPPPSGSSTTAAAQKTTTTTAVPPKTTTTAAVVQTTTAPIVQTTTAAVIQTTTAAVVQTTTAAVVQTTTAAVKTTTAVIVQTTTTSASSGQTPCVAPYDATKTYLKGDQASEGGFNYVANWYALNNDPAANSAPYSQWTNLGACGGTGPVVTTAAPKTTTAAVQQTTTAAAPKTTTAAVQQTTTAAAPKTTTTVAPITTTAAAGGKISNGASCTTFGAWGCSNACICNYVVANGANVLQWQCTPTSASC</sequence>
<reference evidence="11 12" key="1">
    <citation type="submission" date="2016-07" db="EMBL/GenBank/DDBJ databases">
        <title>Pervasive Adenine N6-methylation of Active Genes in Fungi.</title>
        <authorList>
            <consortium name="DOE Joint Genome Institute"/>
            <person name="Mondo S.J."/>
            <person name="Dannebaum R.O."/>
            <person name="Kuo R.C."/>
            <person name="Labutti K."/>
            <person name="Haridas S."/>
            <person name="Kuo A."/>
            <person name="Salamov A."/>
            <person name="Ahrendt S.R."/>
            <person name="Lipzen A."/>
            <person name="Sullivan W."/>
            <person name="Andreopoulos W.B."/>
            <person name="Clum A."/>
            <person name="Lindquist E."/>
            <person name="Daum C."/>
            <person name="Ramamoorthy G.K."/>
            <person name="Gryganskyi A."/>
            <person name="Culley D."/>
            <person name="Magnuson J.K."/>
            <person name="James T.Y."/>
            <person name="O'Malley M.A."/>
            <person name="Stajich J.E."/>
            <person name="Spatafora J.W."/>
            <person name="Visel A."/>
            <person name="Grigoriev I.V."/>
        </authorList>
    </citation>
    <scope>NUCLEOTIDE SEQUENCE [LARGE SCALE GENOMIC DNA]</scope>
    <source>
        <strain evidence="11 12">JEL800</strain>
    </source>
</reference>
<dbReference type="GO" id="GO:0008061">
    <property type="term" value="F:chitin binding"/>
    <property type="evidence" value="ECO:0007669"/>
    <property type="project" value="InterPro"/>
</dbReference>
<evidence type="ECO:0000313" key="11">
    <source>
        <dbReference type="EMBL" id="ORY41001.1"/>
    </source>
</evidence>
<gene>
    <name evidence="11" type="ORF">BCR33DRAFT_787223</name>
</gene>
<dbReference type="CDD" id="cd12215">
    <property type="entry name" value="ChiC_BD"/>
    <property type="match status" value="1"/>
</dbReference>
<dbReference type="InterPro" id="IPR050314">
    <property type="entry name" value="Glycosyl_Hydrlase_18"/>
</dbReference>
<proteinExistence type="predicted"/>
<organism evidence="11 12">
    <name type="scientific">Rhizoclosmatium globosum</name>
    <dbReference type="NCBI Taxonomy" id="329046"/>
    <lineage>
        <taxon>Eukaryota</taxon>
        <taxon>Fungi</taxon>
        <taxon>Fungi incertae sedis</taxon>
        <taxon>Chytridiomycota</taxon>
        <taxon>Chytridiomycota incertae sedis</taxon>
        <taxon>Chytridiomycetes</taxon>
        <taxon>Chytridiales</taxon>
        <taxon>Chytriomycetaceae</taxon>
        <taxon>Rhizoclosmatium</taxon>
    </lineage>
</organism>
<evidence type="ECO:0000256" key="1">
    <source>
        <dbReference type="ARBA" id="ARBA00000822"/>
    </source>
</evidence>
<dbReference type="SMART" id="SM00636">
    <property type="entry name" value="Glyco_18"/>
    <property type="match status" value="1"/>
</dbReference>
<dbReference type="GO" id="GO:0006032">
    <property type="term" value="P:chitin catabolic process"/>
    <property type="evidence" value="ECO:0007669"/>
    <property type="project" value="UniProtKB-KW"/>
</dbReference>
<dbReference type="SUPFAM" id="SSF54556">
    <property type="entry name" value="Chitinase insertion domain"/>
    <property type="match status" value="1"/>
</dbReference>
<dbReference type="GO" id="GO:0000272">
    <property type="term" value="P:polysaccharide catabolic process"/>
    <property type="evidence" value="ECO:0007669"/>
    <property type="project" value="UniProtKB-KW"/>
</dbReference>
<evidence type="ECO:0000256" key="5">
    <source>
        <dbReference type="ARBA" id="ARBA00023295"/>
    </source>
</evidence>
<comment type="caution">
    <text evidence="11">The sequence shown here is derived from an EMBL/GenBank/DDBJ whole genome shotgun (WGS) entry which is preliminary data.</text>
</comment>
<accession>A0A1Y2C1W9</accession>